<gene>
    <name evidence="1" type="ORF">PV662_15965</name>
</gene>
<dbReference type="EMBL" id="JARAYU010000004">
    <property type="protein sequence ID" value="MDX3701231.1"/>
    <property type="molecule type" value="Genomic_DNA"/>
</dbReference>
<name>A0ABU4NES3_9ACTN</name>
<accession>A0ABU4NES3</accession>
<keyword evidence="2" id="KW-1185">Reference proteome</keyword>
<dbReference type="RefSeq" id="WP_159058426.1">
    <property type="nucleotide sequence ID" value="NZ_JARAUT010000017.1"/>
</dbReference>
<evidence type="ECO:0000313" key="2">
    <source>
        <dbReference type="Proteomes" id="UP001271274"/>
    </source>
</evidence>
<evidence type="ECO:0000313" key="1">
    <source>
        <dbReference type="EMBL" id="MDX3701231.1"/>
    </source>
</evidence>
<dbReference type="Proteomes" id="UP001271274">
    <property type="component" value="Unassembled WGS sequence"/>
</dbReference>
<sequence>MRVVASKTTTPSLDARIDIADDVRLAELDAAGTEGKFFSAALVWSVWA</sequence>
<organism evidence="1 2">
    <name type="scientific">Streptomyces europaeiscabiei</name>
    <dbReference type="NCBI Taxonomy" id="146819"/>
    <lineage>
        <taxon>Bacteria</taxon>
        <taxon>Bacillati</taxon>
        <taxon>Actinomycetota</taxon>
        <taxon>Actinomycetes</taxon>
        <taxon>Kitasatosporales</taxon>
        <taxon>Streptomycetaceae</taxon>
        <taxon>Streptomyces</taxon>
    </lineage>
</organism>
<reference evidence="1 2" key="1">
    <citation type="journal article" date="2023" name="Microb. Genom.">
        <title>Mesoterricola silvestris gen. nov., sp. nov., Mesoterricola sediminis sp. nov., Geothrix oryzae sp. nov., Geothrix edaphica sp. nov., Geothrix rubra sp. nov., and Geothrix limicola sp. nov., six novel members of Acidobacteriota isolated from soils.</title>
        <authorList>
            <person name="Weisberg A.J."/>
            <person name="Pearce E."/>
            <person name="Kramer C.G."/>
            <person name="Chang J.H."/>
            <person name="Clarke C.R."/>
        </authorList>
    </citation>
    <scope>NUCLEOTIDE SEQUENCE [LARGE SCALE GENOMIC DNA]</scope>
    <source>
        <strain evidence="1 2">ID09-01A</strain>
    </source>
</reference>
<proteinExistence type="predicted"/>
<comment type="caution">
    <text evidence="1">The sequence shown here is derived from an EMBL/GenBank/DDBJ whole genome shotgun (WGS) entry which is preliminary data.</text>
</comment>
<protein>
    <submittedName>
        <fullName evidence="1">Uncharacterized protein</fullName>
    </submittedName>
</protein>